<evidence type="ECO:0000313" key="11">
    <source>
        <dbReference type="EMBL" id="SDR75713.1"/>
    </source>
</evidence>
<evidence type="ECO:0000256" key="6">
    <source>
        <dbReference type="ARBA" id="ARBA00023326"/>
    </source>
</evidence>
<proteinExistence type="predicted"/>
<feature type="domain" description="PKD" evidence="9">
    <location>
        <begin position="1590"/>
        <end position="1674"/>
    </location>
</feature>
<evidence type="ECO:0000256" key="5">
    <source>
        <dbReference type="ARBA" id="ARBA00023295"/>
    </source>
</evidence>
<evidence type="ECO:0000259" key="9">
    <source>
        <dbReference type="PROSITE" id="PS50093"/>
    </source>
</evidence>
<feature type="signal peptide" evidence="7">
    <location>
        <begin position="1"/>
        <end position="35"/>
    </location>
</feature>
<dbReference type="SMART" id="SM00089">
    <property type="entry name" value="PKD"/>
    <property type="match status" value="5"/>
</dbReference>
<dbReference type="GO" id="GO:0031410">
    <property type="term" value="C:cytoplasmic vesicle"/>
    <property type="evidence" value="ECO:0007669"/>
    <property type="project" value="TreeGrafter"/>
</dbReference>
<dbReference type="InterPro" id="IPR022409">
    <property type="entry name" value="PKD/Chitinase_dom"/>
</dbReference>
<dbReference type="SUPFAM" id="SSF49899">
    <property type="entry name" value="Concanavalin A-like lectins/glucanases"/>
    <property type="match status" value="2"/>
</dbReference>
<dbReference type="InterPro" id="IPR035986">
    <property type="entry name" value="PKD_dom_sf"/>
</dbReference>
<dbReference type="PROSITE" id="PS50025">
    <property type="entry name" value="LAM_G_DOMAIN"/>
    <property type="match status" value="1"/>
</dbReference>
<dbReference type="CDD" id="cd00110">
    <property type="entry name" value="LamG"/>
    <property type="match status" value="1"/>
</dbReference>
<keyword evidence="3" id="KW-1015">Disulfide bond</keyword>
<dbReference type="GO" id="GO:0042995">
    <property type="term" value="C:cell projection"/>
    <property type="evidence" value="ECO:0007669"/>
    <property type="project" value="UniProtKB-SubCell"/>
</dbReference>
<dbReference type="SUPFAM" id="SSF49299">
    <property type="entry name" value="PKD domain"/>
    <property type="match status" value="5"/>
</dbReference>
<feature type="domain" description="PKD" evidence="9">
    <location>
        <begin position="1193"/>
        <end position="1281"/>
    </location>
</feature>
<dbReference type="PANTHER" id="PTHR46182">
    <property type="entry name" value="FI19480P1"/>
    <property type="match status" value="1"/>
</dbReference>
<keyword evidence="5" id="KW-0326">Glycosidase</keyword>
<organism evidence="11 12">
    <name type="scientific">Friedmanniella luteola</name>
    <dbReference type="NCBI Taxonomy" id="546871"/>
    <lineage>
        <taxon>Bacteria</taxon>
        <taxon>Bacillati</taxon>
        <taxon>Actinomycetota</taxon>
        <taxon>Actinomycetes</taxon>
        <taxon>Propionibacteriales</taxon>
        <taxon>Nocardioidaceae</taxon>
        <taxon>Friedmanniella</taxon>
    </lineage>
</organism>
<dbReference type="SMART" id="SM00282">
    <property type="entry name" value="LamG"/>
    <property type="match status" value="1"/>
</dbReference>
<accession>A0A1H1LMG1</accession>
<dbReference type="InterPro" id="IPR000601">
    <property type="entry name" value="PKD_dom"/>
</dbReference>
<gene>
    <name evidence="11" type="ORF">SAMN04488543_0350</name>
</gene>
<evidence type="ECO:0000256" key="3">
    <source>
        <dbReference type="ARBA" id="ARBA00023157"/>
    </source>
</evidence>
<dbReference type="EMBL" id="LT629749">
    <property type="protein sequence ID" value="SDR75713.1"/>
    <property type="molecule type" value="Genomic_DNA"/>
</dbReference>
<dbReference type="RefSeq" id="WP_172826006.1">
    <property type="nucleotide sequence ID" value="NZ_LT629749.1"/>
</dbReference>
<dbReference type="Gene3D" id="2.60.40.10">
    <property type="entry name" value="Immunoglobulins"/>
    <property type="match status" value="6"/>
</dbReference>
<keyword evidence="2 7" id="KW-0732">Signal</keyword>
<dbReference type="Gene3D" id="2.60.120.200">
    <property type="match status" value="2"/>
</dbReference>
<keyword evidence="4" id="KW-0966">Cell projection</keyword>
<dbReference type="SUPFAM" id="SSF49265">
    <property type="entry name" value="Fibronectin type III"/>
    <property type="match status" value="1"/>
</dbReference>
<dbReference type="GO" id="GO:0016020">
    <property type="term" value="C:membrane"/>
    <property type="evidence" value="ECO:0007669"/>
    <property type="project" value="TreeGrafter"/>
</dbReference>
<dbReference type="STRING" id="546871.SAMN04488543_0350"/>
<dbReference type="GO" id="GO:0016798">
    <property type="term" value="F:hydrolase activity, acting on glycosyl bonds"/>
    <property type="evidence" value="ECO:0007669"/>
    <property type="project" value="UniProtKB-KW"/>
</dbReference>
<dbReference type="InterPro" id="IPR006558">
    <property type="entry name" value="LamG-like"/>
</dbReference>
<evidence type="ECO:0000256" key="4">
    <source>
        <dbReference type="ARBA" id="ARBA00023273"/>
    </source>
</evidence>
<dbReference type="SMART" id="SM00560">
    <property type="entry name" value="LamGL"/>
    <property type="match status" value="2"/>
</dbReference>
<evidence type="ECO:0000313" key="12">
    <source>
        <dbReference type="Proteomes" id="UP000199092"/>
    </source>
</evidence>
<dbReference type="GO" id="GO:0000272">
    <property type="term" value="P:polysaccharide catabolic process"/>
    <property type="evidence" value="ECO:0007669"/>
    <property type="project" value="UniProtKB-KW"/>
</dbReference>
<evidence type="ECO:0000256" key="7">
    <source>
        <dbReference type="SAM" id="SignalP"/>
    </source>
</evidence>
<keyword evidence="6" id="KW-0119">Carbohydrate metabolism</keyword>
<evidence type="ECO:0000256" key="1">
    <source>
        <dbReference type="ARBA" id="ARBA00004316"/>
    </source>
</evidence>
<evidence type="ECO:0000259" key="10">
    <source>
        <dbReference type="PROSITE" id="PS50853"/>
    </source>
</evidence>
<dbReference type="SUPFAM" id="SSF50969">
    <property type="entry name" value="YVTN repeat-like/Quinoprotein amine dehydrogenase"/>
    <property type="match status" value="1"/>
</dbReference>
<dbReference type="InterPro" id="IPR036116">
    <property type="entry name" value="FN3_sf"/>
</dbReference>
<feature type="chain" id="PRO_5009253660" evidence="7">
    <location>
        <begin position="36"/>
        <end position="1881"/>
    </location>
</feature>
<protein>
    <submittedName>
        <fullName evidence="11">PKD repeat-containing protein</fullName>
    </submittedName>
</protein>
<keyword evidence="6" id="KW-0624">Polysaccharide degradation</keyword>
<sequence>MALTPSRAKRALITLLSTSILAGALVAAGAGSAAAAEAASAYNVVDRNATTGVTADALPTVQIDGVVWDQAIVGDTVYAGGQFANARPAGAAAGTSLTPRGNLLSYNIRTGVLNTGFAPTVNGRIRAMAVSPDKSRLYVVGSFTTVNGQSRSRVAAFNTSDGSLVPTFKPVASSDVFSIAVSDDAVYLGGWFGAVNGVARQRLAAVSPTTGATLAWAPTSDSTVNTMALTPDRTRLLVGGIFANLNGSPAIGLGSLDATTGTLYPFAANQTIQNYGNSAGIYSLKTDGTNVYGAAYWFGGTGNFEGMFVADPMSGALKSMADCHGDTYDVSPVGGVVYTVSHHHDCSNMNGFPDTNPRSRWMRANAFTVAATTTTGPNNAGGYYSFQGQPSSSIVNWFPDVSVGSYTGQSQGGWTTEATSEYVVQGGEFPLVNNTGQQGLVRFAIPSIATNKQGPRATAAESAPSLRGISGTSVRVSFKANFDRDDQQLTYKLFRTDRPATPVLTRTVTSQFWNRPTQVFTDTGLTPGAGYGYYVTATDPTGNTSKSATTTITTGTAVVDDSPYARAVQTDGAAHYWRLDEAAGATSSVDWAGGNDLVLGAGVTSGAAGAVQGSPDTAATFDGGATGVAGQSSTEHSSNTFSAEAWFSTTTATGGKILGFGDSQTGSSGSYDRHLYMDNSGRLTFGVYPGSVRTVTSAGSYNDGQWHHVVASLSPSGLQLFVDGLRVGIDTGTTTGQDYQGYWRIGGDNIGSWPAQPSSSTFAGTIDDVAIYPTALTQTQVRDHFTKSGRTVDVPAAPTDAYGRQVHGDDPLFFWRLDETTGSTVADASEARTAGNLAGGVTLGAASTVTAGKAAAFDGSTGTIASSRTFTNPTAYSEEVWFKTTTTNGGKLMGFGDQPSGFSNNYDRHVYMENSGQLTFGVWTGQANTTTTPAAYNDGAWHHMVATQDATAGMRLYVDGVLAGSNGQTSNQGYTGYWRVGGDTSWGGSSAFFAGSLDEAAVYPYALSAAQVAAHHDASGAAVDAAPVASFTSSCTDATCYLDGSASSDPDGSVTAWAWAFGDATTGTGSTASHTYAASGSYDVTLTVTDDQGRKSSTTRPVTVTKPVPNQAPVAAFTSTCDERACTVDAATSTDADGSVATYAWSFGDGDTSALPRPTHTYTADGTYPVTLTVTDDRGASDTVTHPVSVQRANVAPVASFTSTAQALAASFDGSASTDGDGTVDGYAWTFGDGTSGTGVKPSHTYPRAGSYDVTLTVTDDRGATNQVTRPVAVTAPAANAAPVAAFGSTTSDLRVSVDGSGSTDADGTVASYAWTYGDGSTGTGRTDTHTYAAAGTYSVKLTVTDDGGLTGSLTRSVTVTAAPQPPAGDVLAADAFGRTGSRWGTADVGGAWTDSGATYFSTAGGKGVLAMTKAGSGPTATLGTVAATDSSTTAEFTLDKVANSGGLQIILAARKQGTSEYRLKARVLSDGTVRLGVTQVVSGTETSLKEVLVSGLTITPGEVYELRFDVTGTGTTTLAAKLWKATASEPTAAQVSATSTVAGLQTPGAAAVQGYLASTVTNLPVTLRFDGYAVARAGTTPPPAANVKPAAAFGSSTSDLRVSVDGSGSTDADGTVASYTWTYGDGSTGTGRTDTHTYAAAGTYSVKLTVTDDGGLTDSLTRSVTVTAAPPATTVVASDAFGRTGTRWGTADAGGAWTDSTAFSTAGGKGLVTVAKAGSGPLAALNGVSVLDSSTTVTVSADKAATGGGSYVTVAARKQGTSEYRLKVRLVADGTVRLSTTVVASGTETLLKDSLVPGLTSTAGDVLKVRFDVTGSGTTTLAGKVWKASATEPAAAQISSTSSQAGLQSAGGVALTGYLSGSTTNAPVVFAFDDLVVTRR</sequence>
<feature type="domain" description="Laminin G" evidence="8">
    <location>
        <begin position="853"/>
        <end position="1035"/>
    </location>
</feature>
<feature type="domain" description="PKD" evidence="9">
    <location>
        <begin position="1279"/>
        <end position="1362"/>
    </location>
</feature>
<reference evidence="11 12" key="1">
    <citation type="submission" date="2016-10" db="EMBL/GenBank/DDBJ databases">
        <authorList>
            <person name="de Groot N.N."/>
        </authorList>
    </citation>
    <scope>NUCLEOTIDE SEQUENCE [LARGE SCALE GENOMIC DNA]</scope>
    <source>
        <strain evidence="11 12">DSM 21741</strain>
    </source>
</reference>
<dbReference type="PANTHER" id="PTHR46182:SF2">
    <property type="entry name" value="FI19480P1"/>
    <property type="match status" value="1"/>
</dbReference>
<feature type="domain" description="Fibronectin type-III" evidence="10">
    <location>
        <begin position="460"/>
        <end position="557"/>
    </location>
</feature>
<dbReference type="Proteomes" id="UP000199092">
    <property type="component" value="Chromosome I"/>
</dbReference>
<feature type="domain" description="PKD" evidence="9">
    <location>
        <begin position="1023"/>
        <end position="1111"/>
    </location>
</feature>
<evidence type="ECO:0000256" key="2">
    <source>
        <dbReference type="ARBA" id="ARBA00022729"/>
    </source>
</evidence>
<comment type="subcellular location">
    <subcellularLocation>
        <location evidence="1">Cell projection</location>
    </subcellularLocation>
</comment>
<evidence type="ECO:0000259" key="8">
    <source>
        <dbReference type="PROSITE" id="PS50025"/>
    </source>
</evidence>
<dbReference type="Pfam" id="PF13385">
    <property type="entry name" value="Laminin_G_3"/>
    <property type="match status" value="2"/>
</dbReference>
<dbReference type="InterPro" id="IPR013320">
    <property type="entry name" value="ConA-like_dom_sf"/>
</dbReference>
<dbReference type="InterPro" id="IPR011044">
    <property type="entry name" value="Quino_amine_DH_bsu"/>
</dbReference>
<feature type="domain" description="PKD" evidence="9">
    <location>
        <begin position="1113"/>
        <end position="1191"/>
    </location>
</feature>
<dbReference type="CDD" id="cd00146">
    <property type="entry name" value="PKD"/>
    <property type="match status" value="5"/>
</dbReference>
<name>A0A1H1LMG1_9ACTN</name>
<keyword evidence="5" id="KW-0378">Hydrolase</keyword>
<dbReference type="InterPro" id="IPR003961">
    <property type="entry name" value="FN3_dom"/>
</dbReference>
<dbReference type="Pfam" id="PF18911">
    <property type="entry name" value="PKD_4"/>
    <property type="match status" value="5"/>
</dbReference>
<dbReference type="PROSITE" id="PS50093">
    <property type="entry name" value="PKD"/>
    <property type="match status" value="5"/>
</dbReference>
<dbReference type="InterPro" id="IPR029865">
    <property type="entry name" value="KIAA0319-like"/>
</dbReference>
<dbReference type="InterPro" id="IPR013783">
    <property type="entry name" value="Ig-like_fold"/>
</dbReference>
<dbReference type="PROSITE" id="PS50853">
    <property type="entry name" value="FN3"/>
    <property type="match status" value="1"/>
</dbReference>
<dbReference type="InterPro" id="IPR001791">
    <property type="entry name" value="Laminin_G"/>
</dbReference>
<keyword evidence="12" id="KW-1185">Reference proteome</keyword>